<evidence type="ECO:0000259" key="1">
    <source>
        <dbReference type="PROSITE" id="PS50851"/>
    </source>
</evidence>
<accession>A0AA45WNP5</accession>
<dbReference type="RefSeq" id="WP_265134919.1">
    <property type="nucleotide sequence ID" value="NZ_FXTX01000018.1"/>
</dbReference>
<dbReference type="AlphaFoldDB" id="A0AA45WNP5"/>
<dbReference type="SMART" id="SM00260">
    <property type="entry name" value="CheW"/>
    <property type="match status" value="1"/>
</dbReference>
<proteinExistence type="predicted"/>
<sequence length="154" mass="17168">MAEIQLKSMAEDILKEKKGKILEFLVVKLEDEIIGISLKEVLEISKLLEIFEVPLSESYIKGVINLRGEIIPVVSLKEKIGLEEKTASNRLVIVETKLGKIALLVDAVLGVTKIEEDALEQNPMTSIYSDYISNVALSNFGFMSILDLSKVFKE</sequence>
<keyword evidence="3" id="KW-1185">Reference proteome</keyword>
<protein>
    <submittedName>
        <fullName evidence="2">Purine-binding chemotaxis protein CheW</fullName>
    </submittedName>
</protein>
<reference evidence="2" key="1">
    <citation type="submission" date="2017-05" db="EMBL/GenBank/DDBJ databases">
        <authorList>
            <person name="Varghese N."/>
            <person name="Submissions S."/>
        </authorList>
    </citation>
    <scope>NUCLEOTIDE SEQUENCE</scope>
    <source>
        <strain evidence="2">DSM 18763</strain>
    </source>
</reference>
<feature type="domain" description="CheW-like" evidence="1">
    <location>
        <begin position="21"/>
        <end position="154"/>
    </location>
</feature>
<dbReference type="InterPro" id="IPR036061">
    <property type="entry name" value="CheW-like_dom_sf"/>
</dbReference>
<dbReference type="InterPro" id="IPR002545">
    <property type="entry name" value="CheW-lke_dom"/>
</dbReference>
<dbReference type="Gene3D" id="2.30.30.40">
    <property type="entry name" value="SH3 Domains"/>
    <property type="match status" value="1"/>
</dbReference>
<dbReference type="GO" id="GO:0006935">
    <property type="term" value="P:chemotaxis"/>
    <property type="evidence" value="ECO:0007669"/>
    <property type="project" value="InterPro"/>
</dbReference>
<dbReference type="PANTHER" id="PTHR22617:SF23">
    <property type="entry name" value="CHEMOTAXIS PROTEIN CHEW"/>
    <property type="match status" value="1"/>
</dbReference>
<dbReference type="PROSITE" id="PS50851">
    <property type="entry name" value="CHEW"/>
    <property type="match status" value="1"/>
</dbReference>
<dbReference type="Pfam" id="PF01584">
    <property type="entry name" value="CheW"/>
    <property type="match status" value="1"/>
</dbReference>
<dbReference type="SUPFAM" id="SSF50341">
    <property type="entry name" value="CheW-like"/>
    <property type="match status" value="1"/>
</dbReference>
<dbReference type="Proteomes" id="UP001157947">
    <property type="component" value="Unassembled WGS sequence"/>
</dbReference>
<dbReference type="InterPro" id="IPR039315">
    <property type="entry name" value="CheW"/>
</dbReference>
<gene>
    <name evidence="2" type="ORF">SAMN06264868_1184</name>
</gene>
<evidence type="ECO:0000313" key="3">
    <source>
        <dbReference type="Proteomes" id="UP001157947"/>
    </source>
</evidence>
<dbReference type="EMBL" id="FXTX01000018">
    <property type="protein sequence ID" value="SMP18788.1"/>
    <property type="molecule type" value="Genomic_DNA"/>
</dbReference>
<dbReference type="GO" id="GO:0005829">
    <property type="term" value="C:cytosol"/>
    <property type="evidence" value="ECO:0007669"/>
    <property type="project" value="TreeGrafter"/>
</dbReference>
<name>A0AA45WNP5_9AQUI</name>
<comment type="caution">
    <text evidence="2">The sequence shown here is derived from an EMBL/GenBank/DDBJ whole genome shotgun (WGS) entry which is preliminary data.</text>
</comment>
<evidence type="ECO:0000313" key="2">
    <source>
        <dbReference type="EMBL" id="SMP18788.1"/>
    </source>
</evidence>
<dbReference type="PANTHER" id="PTHR22617">
    <property type="entry name" value="CHEMOTAXIS SENSOR HISTIDINE KINASE-RELATED"/>
    <property type="match status" value="1"/>
</dbReference>
<dbReference type="GO" id="GO:0007165">
    <property type="term" value="P:signal transduction"/>
    <property type="evidence" value="ECO:0007669"/>
    <property type="project" value="InterPro"/>
</dbReference>
<organism evidence="2 3">
    <name type="scientific">Venenivibrio stagnispumantis</name>
    <dbReference type="NCBI Taxonomy" id="407998"/>
    <lineage>
        <taxon>Bacteria</taxon>
        <taxon>Pseudomonadati</taxon>
        <taxon>Aquificota</taxon>
        <taxon>Aquificia</taxon>
        <taxon>Aquificales</taxon>
        <taxon>Hydrogenothermaceae</taxon>
        <taxon>Venenivibrio</taxon>
    </lineage>
</organism>
<dbReference type="Gene3D" id="2.40.50.180">
    <property type="entry name" value="CheA-289, Domain 4"/>
    <property type="match status" value="1"/>
</dbReference>